<dbReference type="Gene3D" id="3.40.50.10140">
    <property type="entry name" value="Toll/interleukin-1 receptor homology (TIR) domain"/>
    <property type="match status" value="2"/>
</dbReference>
<name>A0A0B0MJ00_GOSAR</name>
<protein>
    <recommendedName>
        <fullName evidence="1">ADP-ribosyl cyclase/cyclic ADP-ribose hydrolase</fullName>
        <ecNumber evidence="1">3.2.2.6</ecNumber>
    </recommendedName>
</protein>
<evidence type="ECO:0000256" key="3">
    <source>
        <dbReference type="ARBA" id="ARBA00023027"/>
    </source>
</evidence>
<dbReference type="PROSITE" id="PS50104">
    <property type="entry name" value="TIR"/>
    <property type="match status" value="2"/>
</dbReference>
<proteinExistence type="predicted"/>
<keyword evidence="3" id="KW-0520">NAD</keyword>
<dbReference type="InterPro" id="IPR035897">
    <property type="entry name" value="Toll_tir_struct_dom_sf"/>
</dbReference>
<dbReference type="PANTHER" id="PTHR32009">
    <property type="entry name" value="TMV RESISTANCE PROTEIN N-LIKE"/>
    <property type="match status" value="1"/>
</dbReference>
<evidence type="ECO:0000256" key="4">
    <source>
        <dbReference type="ARBA" id="ARBA00047304"/>
    </source>
</evidence>
<feature type="domain" description="TIR" evidence="5">
    <location>
        <begin position="88"/>
        <end position="160"/>
    </location>
</feature>
<accession>A0A0B0MJ00</accession>
<evidence type="ECO:0000256" key="1">
    <source>
        <dbReference type="ARBA" id="ARBA00011982"/>
    </source>
</evidence>
<evidence type="ECO:0000313" key="7">
    <source>
        <dbReference type="Proteomes" id="UP000032142"/>
    </source>
</evidence>
<reference evidence="7" key="1">
    <citation type="submission" date="2014-09" db="EMBL/GenBank/DDBJ databases">
        <authorList>
            <person name="Mudge J."/>
            <person name="Ramaraj T."/>
            <person name="Lindquist I.E."/>
            <person name="Bharti A.K."/>
            <person name="Sundararajan A."/>
            <person name="Cameron C.T."/>
            <person name="Woodward J.E."/>
            <person name="May G.D."/>
            <person name="Brubaker C."/>
            <person name="Broadhvest J."/>
            <person name="Wilkins T.A."/>
        </authorList>
    </citation>
    <scope>NUCLEOTIDE SEQUENCE</scope>
    <source>
        <strain evidence="7">cv. AKA8401</strain>
    </source>
</reference>
<feature type="domain" description="TIR" evidence="5">
    <location>
        <begin position="1"/>
        <end position="88"/>
    </location>
</feature>
<dbReference type="Proteomes" id="UP000032142">
    <property type="component" value="Unassembled WGS sequence"/>
</dbReference>
<dbReference type="GO" id="GO:0007165">
    <property type="term" value="P:signal transduction"/>
    <property type="evidence" value="ECO:0007669"/>
    <property type="project" value="InterPro"/>
</dbReference>
<gene>
    <name evidence="6" type="ORF">F383_38015</name>
</gene>
<dbReference type="EMBL" id="JRRC01055586">
    <property type="protein sequence ID" value="KHF98880.1"/>
    <property type="molecule type" value="Genomic_DNA"/>
</dbReference>
<evidence type="ECO:0000313" key="6">
    <source>
        <dbReference type="EMBL" id="KHF98880.1"/>
    </source>
</evidence>
<organism evidence="6 7">
    <name type="scientific">Gossypium arboreum</name>
    <name type="common">Tree cotton</name>
    <name type="synonym">Gossypium nanking</name>
    <dbReference type="NCBI Taxonomy" id="29729"/>
    <lineage>
        <taxon>Eukaryota</taxon>
        <taxon>Viridiplantae</taxon>
        <taxon>Streptophyta</taxon>
        <taxon>Embryophyta</taxon>
        <taxon>Tracheophyta</taxon>
        <taxon>Spermatophyta</taxon>
        <taxon>Magnoliopsida</taxon>
        <taxon>eudicotyledons</taxon>
        <taxon>Gunneridae</taxon>
        <taxon>Pentapetalae</taxon>
        <taxon>rosids</taxon>
        <taxon>malvids</taxon>
        <taxon>Malvales</taxon>
        <taxon>Malvaceae</taxon>
        <taxon>Malvoideae</taxon>
        <taxon>Gossypium</taxon>
    </lineage>
</organism>
<evidence type="ECO:0000259" key="5">
    <source>
        <dbReference type="PROSITE" id="PS50104"/>
    </source>
</evidence>
<comment type="catalytic activity">
    <reaction evidence="4">
        <text>NAD(+) + H2O = ADP-D-ribose + nicotinamide + H(+)</text>
        <dbReference type="Rhea" id="RHEA:16301"/>
        <dbReference type="ChEBI" id="CHEBI:15377"/>
        <dbReference type="ChEBI" id="CHEBI:15378"/>
        <dbReference type="ChEBI" id="CHEBI:17154"/>
        <dbReference type="ChEBI" id="CHEBI:57540"/>
        <dbReference type="ChEBI" id="CHEBI:57967"/>
        <dbReference type="EC" id="3.2.2.6"/>
    </reaction>
    <physiologicalReaction direction="left-to-right" evidence="4">
        <dbReference type="Rhea" id="RHEA:16302"/>
    </physiologicalReaction>
</comment>
<dbReference type="Pfam" id="PF01582">
    <property type="entry name" value="TIR"/>
    <property type="match status" value="1"/>
</dbReference>
<dbReference type="PANTHER" id="PTHR32009:SF39">
    <property type="entry name" value="TIR DOMAIN-CONTAINING PROTEIN"/>
    <property type="match status" value="1"/>
</dbReference>
<keyword evidence="7" id="KW-1185">Reference proteome</keyword>
<keyword evidence="2" id="KW-0378">Hydrolase</keyword>
<dbReference type="GO" id="GO:0061809">
    <property type="term" value="F:NAD+ nucleosidase activity, cyclic ADP-ribose generating"/>
    <property type="evidence" value="ECO:0007669"/>
    <property type="project" value="UniProtKB-EC"/>
</dbReference>
<sequence>MDCKHTQGHIVLPIFYHVDPSDVRNIGGSFKKSFDEYETTRSVDEVKRWKLAFAEVGKSEGRHIDGSISDRPETQYIKDIVVYVMQKLKHRVFLSLGEETRLNFSNHLVKGLEKVGINVFPDNETLGKGEKLLPTNVRAISASNLSILVLSKYYASSKLC</sequence>
<dbReference type="EC" id="3.2.2.6" evidence="1"/>
<evidence type="ECO:0000256" key="2">
    <source>
        <dbReference type="ARBA" id="ARBA00022801"/>
    </source>
</evidence>
<comment type="caution">
    <text evidence="6">The sequence shown here is derived from an EMBL/GenBank/DDBJ whole genome shotgun (WGS) entry which is preliminary data.</text>
</comment>
<dbReference type="AlphaFoldDB" id="A0A0B0MJ00"/>
<dbReference type="SUPFAM" id="SSF52200">
    <property type="entry name" value="Toll/Interleukin receptor TIR domain"/>
    <property type="match status" value="2"/>
</dbReference>
<dbReference type="InterPro" id="IPR000157">
    <property type="entry name" value="TIR_dom"/>
</dbReference>